<keyword evidence="1" id="KW-1133">Transmembrane helix</keyword>
<reference evidence="3" key="1">
    <citation type="submission" date="2020-05" db="EMBL/GenBank/DDBJ databases">
        <authorList>
            <person name="Chiriac C."/>
            <person name="Salcher M."/>
            <person name="Ghai R."/>
            <person name="Kavagutti S V."/>
        </authorList>
    </citation>
    <scope>NUCLEOTIDE SEQUENCE</scope>
</reference>
<feature type="transmembrane region" description="Helical" evidence="1">
    <location>
        <begin position="106"/>
        <end position="123"/>
    </location>
</feature>
<feature type="transmembrane region" description="Helical" evidence="1">
    <location>
        <begin position="233"/>
        <end position="256"/>
    </location>
</feature>
<feature type="transmembrane region" description="Helical" evidence="1">
    <location>
        <begin position="1331"/>
        <end position="1364"/>
    </location>
</feature>
<feature type="transmembrane region" description="Helical" evidence="1">
    <location>
        <begin position="1376"/>
        <end position="1397"/>
    </location>
</feature>
<proteinExistence type="predicted"/>
<feature type="transmembrane region" description="Helical" evidence="1">
    <location>
        <begin position="381"/>
        <end position="400"/>
    </location>
</feature>
<feature type="transmembrane region" description="Helical" evidence="1">
    <location>
        <begin position="412"/>
        <end position="429"/>
    </location>
</feature>
<keyword evidence="1" id="KW-0472">Membrane</keyword>
<evidence type="ECO:0000313" key="3">
    <source>
        <dbReference type="EMBL" id="CAB4345939.1"/>
    </source>
</evidence>
<evidence type="ECO:0000259" key="2">
    <source>
        <dbReference type="Pfam" id="PF11847"/>
    </source>
</evidence>
<dbReference type="GO" id="GO:0016740">
    <property type="term" value="F:transferase activity"/>
    <property type="evidence" value="ECO:0007669"/>
    <property type="project" value="InterPro"/>
</dbReference>
<dbReference type="Gene3D" id="2.60.120.260">
    <property type="entry name" value="Galactose-binding domain-like"/>
    <property type="match status" value="1"/>
</dbReference>
<keyword evidence="1" id="KW-0812">Transmembrane</keyword>
<dbReference type="InterPro" id="IPR021798">
    <property type="entry name" value="AftD_N"/>
</dbReference>
<dbReference type="SUPFAM" id="SSF49785">
    <property type="entry name" value="Galactose-binding domain-like"/>
    <property type="match status" value="2"/>
</dbReference>
<gene>
    <name evidence="3" type="ORF">UFOPK3331_01666</name>
</gene>
<feature type="transmembrane region" description="Helical" evidence="1">
    <location>
        <begin position="1409"/>
        <end position="1429"/>
    </location>
</feature>
<feature type="transmembrane region" description="Helical" evidence="1">
    <location>
        <begin position="183"/>
        <end position="213"/>
    </location>
</feature>
<evidence type="ECO:0000256" key="1">
    <source>
        <dbReference type="SAM" id="Phobius"/>
    </source>
</evidence>
<organism evidence="3">
    <name type="scientific">freshwater metagenome</name>
    <dbReference type="NCBI Taxonomy" id="449393"/>
    <lineage>
        <taxon>unclassified sequences</taxon>
        <taxon>metagenomes</taxon>
        <taxon>ecological metagenomes</taxon>
    </lineage>
</organism>
<dbReference type="InterPro" id="IPR008979">
    <property type="entry name" value="Galactose-bd-like_sf"/>
</dbReference>
<feature type="transmembrane region" description="Helical" evidence="1">
    <location>
        <begin position="307"/>
        <end position="326"/>
    </location>
</feature>
<accession>A0A6J5ZXL1</accession>
<dbReference type="Pfam" id="PF11847">
    <property type="entry name" value="GT-C_AftD"/>
    <property type="match status" value="1"/>
</dbReference>
<feature type="transmembrane region" description="Helical" evidence="1">
    <location>
        <begin position="1277"/>
        <end position="1298"/>
    </location>
</feature>
<sequence>MSSSEVGLDPEAAKLGWARSDWLAIGVLLVLSLLPVLIAGTAVNADTKQWLLLDPTRLMERAPFLWDQYVNGGTVTHQNIGYLLPMGPFFSIFHSLGMPAWLIQRVWIGSILFGASFGAFTLFRRLWGRSPAILVGSIAYGFSLYPLGQVTGQSGLLLPFVAFPWLVLAAIKSIRSSSWSGPAVFALIVTVSSALNGSSIAFVIFGALLWIPFEVFVLRSRKPWDGIKTLGRIGLLLAVTQLWWVVAYWIGGKYGLPILELTESVRTTSQTASPLELLRGLGYWFFYGGDVYAPWLEGFAEPFMRTGLALIASFVPAFLAFAIASFVRFQQRIYFVGLICVGVLFGAVAYSYPPRSPVGTAFEAASRISPTVLSLRNTQRAVPLIVLGIAALLCVGIQSASSRLTSNWRMTISLGFIAVFALAISGPYLNGFIAPRFSRPANIPQEWRDAASYLNEGQGRVLLLPGQDFGSYRWGHTLDPVLPGLTDREVVWRELVPQGGATGSDLLAALDRQLQEGVLDPELIVPLCHWLGVSQIVVANDLEYERYRTVLPGEMMRTLSDPRAGVRLAATFGDGYVNVPDASRVFETESSLRNGQSTSMALPQIAIFDVPNPEVGRFAARSIGSEAIVLGDGLGMLSASASGLLNPSTGPLFSESQLVGWDAALATVDPLKVEQVVTDTNRLHESRYYSLRENNGATLQLTGEPRSGLSTDYLSTGQKSPLNRLTTTRLEGVASITANAYGNANTLNPEDRPSNAFDGDPKTSWRVDYEPFSVAGVEGPPTISLDLGRPVSSNQIVLLQPQGRVGTIPVRTYKVVLDGSRSFTVTTDPNNPFSEKGTSVVLDGQPFSRVDVSVLDPIDELKGPVGLAEITIPGVSPLVEWVSVPPPFGMVIGTPMPVGFLFQRWRASPTEPVRSDPEPALRRIFTVPANDSYSLRGTVRLDRRANDAAIDSVLGTLPRGTVATSSERLFGYPAARASSALDDDPATSWTTPFTGVVGQSWSLKLDHSISLDSIEIATADLPNRSLITSVEVKTDNFSKSFGLDGNGPIDAFGNRTYRLDLGRSVTAQDLQIVITGITPRTSKDLYSKSESILPASIAEIRFQGAPRASISNSVAPQCRDDLVAVDGIPIPILVKGDVGSLGDLPLQFVGCGSNPFTLSAGEHRIVAVNQPSSALQVDQTILSSALLNSVQGQVSASQLEVSAATNDSAQIDTNGSAFWLQYNQSSNAGWEAAIKENGKTESLGNAHPMGPFANGWLVSAGSSGSIEATVQWAPQRWVTASLIISIIGLLGCILIVFISRRLKSQTIEVGYRVSSAPFPSISSLKINARSFAWAIAAVAPVALLLGGVAVMAGVLLFGIIGVVVASKFSRGSIAVHFVPSILLGLAITIVIATVKITHPSVNILWPSKFEVANILSLVSLFLLLALILADRSEPDSK</sequence>
<feature type="transmembrane region" description="Helical" evidence="1">
    <location>
        <begin position="22"/>
        <end position="43"/>
    </location>
</feature>
<feature type="transmembrane region" description="Helical" evidence="1">
    <location>
        <begin position="333"/>
        <end position="352"/>
    </location>
</feature>
<name>A0A6J5ZXL1_9ZZZZ</name>
<dbReference type="EMBL" id="CAESAL010000084">
    <property type="protein sequence ID" value="CAB4345939.1"/>
    <property type="molecule type" value="Genomic_DNA"/>
</dbReference>
<protein>
    <submittedName>
        <fullName evidence="3">Unannotated protein</fullName>
    </submittedName>
</protein>
<feature type="domain" description="Alpha-(1-&gt;3)-arabinofuranosyltransferase N-terminal GT-C" evidence="2">
    <location>
        <begin position="38"/>
        <end position="701"/>
    </location>
</feature>